<gene>
    <name evidence="1" type="ORF">Mgra_00006818</name>
</gene>
<proteinExistence type="predicted"/>
<dbReference type="InterPro" id="IPR043136">
    <property type="entry name" value="B30.2/SPRY_sf"/>
</dbReference>
<dbReference type="EMBL" id="JABEBT010000070">
    <property type="protein sequence ID" value="KAF7633750.1"/>
    <property type="molecule type" value="Genomic_DNA"/>
</dbReference>
<sequence>ELPSFTYKTNDIIGCGLVYPPPKITNKLLPYIFFTKNGKQIGKAILIEKDCESIRPYVLLKCCSIETNFGDNSFIYEVSKHYLIEEFYKEEEFE</sequence>
<evidence type="ECO:0008006" key="3">
    <source>
        <dbReference type="Google" id="ProtNLM"/>
    </source>
</evidence>
<protein>
    <recommendedName>
        <fullName evidence="3">SPRY domain-containing protein</fullName>
    </recommendedName>
</protein>
<dbReference type="Gene3D" id="2.60.120.920">
    <property type="match status" value="1"/>
</dbReference>
<dbReference type="AlphaFoldDB" id="A0A8S9ZKG9"/>
<accession>A0A8S9ZKG9</accession>
<dbReference type="OrthoDB" id="258495at2759"/>
<evidence type="ECO:0000313" key="1">
    <source>
        <dbReference type="EMBL" id="KAF7633750.1"/>
    </source>
</evidence>
<evidence type="ECO:0000313" key="2">
    <source>
        <dbReference type="Proteomes" id="UP000605970"/>
    </source>
</evidence>
<feature type="non-terminal residue" evidence="1">
    <location>
        <position position="1"/>
    </location>
</feature>
<dbReference type="Proteomes" id="UP000605970">
    <property type="component" value="Unassembled WGS sequence"/>
</dbReference>
<keyword evidence="2" id="KW-1185">Reference proteome</keyword>
<comment type="caution">
    <text evidence="1">The sequence shown here is derived from an EMBL/GenBank/DDBJ whole genome shotgun (WGS) entry which is preliminary data.</text>
</comment>
<organism evidence="1 2">
    <name type="scientific">Meloidogyne graminicola</name>
    <dbReference type="NCBI Taxonomy" id="189291"/>
    <lineage>
        <taxon>Eukaryota</taxon>
        <taxon>Metazoa</taxon>
        <taxon>Ecdysozoa</taxon>
        <taxon>Nematoda</taxon>
        <taxon>Chromadorea</taxon>
        <taxon>Rhabditida</taxon>
        <taxon>Tylenchina</taxon>
        <taxon>Tylenchomorpha</taxon>
        <taxon>Tylenchoidea</taxon>
        <taxon>Meloidogynidae</taxon>
        <taxon>Meloidogyninae</taxon>
        <taxon>Meloidogyne</taxon>
    </lineage>
</organism>
<reference evidence="1" key="1">
    <citation type="journal article" date="2020" name="Ecol. Evol.">
        <title>Genome structure and content of the rice root-knot nematode (Meloidogyne graminicola).</title>
        <authorList>
            <person name="Phan N.T."/>
            <person name="Danchin E.G.J."/>
            <person name="Klopp C."/>
            <person name="Perfus-Barbeoch L."/>
            <person name="Kozlowski D.K."/>
            <person name="Koutsovoulos G.D."/>
            <person name="Lopez-Roques C."/>
            <person name="Bouchez O."/>
            <person name="Zahm M."/>
            <person name="Besnard G."/>
            <person name="Bellafiore S."/>
        </authorList>
    </citation>
    <scope>NUCLEOTIDE SEQUENCE</scope>
    <source>
        <strain evidence="1">VN-18</strain>
    </source>
</reference>
<name>A0A8S9ZKG9_9BILA</name>